<keyword evidence="1" id="KW-0175">Coiled coil</keyword>
<reference evidence="2 3" key="1">
    <citation type="submission" date="2021-06" db="EMBL/GenBank/DDBJ databases">
        <authorList>
            <person name="Kallberg Y."/>
            <person name="Tangrot J."/>
            <person name="Rosling A."/>
        </authorList>
    </citation>
    <scope>NUCLEOTIDE SEQUENCE [LARGE SCALE GENOMIC DNA]</scope>
    <source>
        <strain evidence="2 3">120-4 pot B 10/14</strain>
    </source>
</reference>
<dbReference type="Proteomes" id="UP000789901">
    <property type="component" value="Unassembled WGS sequence"/>
</dbReference>
<gene>
    <name evidence="2" type="ORF">GMARGA_LOCUS23031</name>
</gene>
<evidence type="ECO:0000313" key="3">
    <source>
        <dbReference type="Proteomes" id="UP000789901"/>
    </source>
</evidence>
<evidence type="ECO:0000256" key="1">
    <source>
        <dbReference type="SAM" id="Coils"/>
    </source>
</evidence>
<keyword evidence="3" id="KW-1185">Reference proteome</keyword>
<accession>A0ABN7VV17</accession>
<organism evidence="2 3">
    <name type="scientific">Gigaspora margarita</name>
    <dbReference type="NCBI Taxonomy" id="4874"/>
    <lineage>
        <taxon>Eukaryota</taxon>
        <taxon>Fungi</taxon>
        <taxon>Fungi incertae sedis</taxon>
        <taxon>Mucoromycota</taxon>
        <taxon>Glomeromycotina</taxon>
        <taxon>Glomeromycetes</taxon>
        <taxon>Diversisporales</taxon>
        <taxon>Gigasporaceae</taxon>
        <taxon>Gigaspora</taxon>
    </lineage>
</organism>
<dbReference type="EMBL" id="CAJVQB010022949">
    <property type="protein sequence ID" value="CAG8800725.1"/>
    <property type="molecule type" value="Genomic_DNA"/>
</dbReference>
<proteinExistence type="predicted"/>
<evidence type="ECO:0000313" key="2">
    <source>
        <dbReference type="EMBL" id="CAG8800725.1"/>
    </source>
</evidence>
<sequence>MNATGRCIKRKQIQPNYTYLEKLVKVYEDKIAELQKQIIINENNSNSFIFIDLLVKELLAKIILLEEKTKEIANLTNTVSKLQSKNLVLIDSIKSVDEFNEHGHDEEQEN</sequence>
<name>A0ABN7VV17_GIGMA</name>
<protein>
    <submittedName>
        <fullName evidence="2">6371_t:CDS:1</fullName>
    </submittedName>
</protein>
<comment type="caution">
    <text evidence="2">The sequence shown here is derived from an EMBL/GenBank/DDBJ whole genome shotgun (WGS) entry which is preliminary data.</text>
</comment>
<feature type="coiled-coil region" evidence="1">
    <location>
        <begin position="17"/>
        <end position="85"/>
    </location>
</feature>